<proteinExistence type="predicted"/>
<dbReference type="AlphaFoldDB" id="A0A814BZS9"/>
<dbReference type="Pfam" id="PF07690">
    <property type="entry name" value="MFS_1"/>
    <property type="match status" value="1"/>
</dbReference>
<evidence type="ECO:0000313" key="8">
    <source>
        <dbReference type="EMBL" id="CAF0933337.1"/>
    </source>
</evidence>
<dbReference type="GO" id="GO:0005313">
    <property type="term" value="F:L-glutamate transmembrane transporter activity"/>
    <property type="evidence" value="ECO:0007669"/>
    <property type="project" value="TreeGrafter"/>
</dbReference>
<dbReference type="InterPro" id="IPR050382">
    <property type="entry name" value="MFS_Na/Anion_cotransporter"/>
</dbReference>
<keyword evidence="4 5" id="KW-0472">Membrane</keyword>
<dbReference type="PANTHER" id="PTHR11662">
    <property type="entry name" value="SOLUTE CARRIER FAMILY 17"/>
    <property type="match status" value="1"/>
</dbReference>
<reference evidence="8" key="1">
    <citation type="submission" date="2021-02" db="EMBL/GenBank/DDBJ databases">
        <authorList>
            <person name="Nowell W R."/>
        </authorList>
    </citation>
    <scope>NUCLEOTIDE SEQUENCE</scope>
</reference>
<feature type="transmembrane region" description="Helical" evidence="5">
    <location>
        <begin position="112"/>
        <end position="130"/>
    </location>
</feature>
<dbReference type="GO" id="GO:0060076">
    <property type="term" value="C:excitatory synapse"/>
    <property type="evidence" value="ECO:0007669"/>
    <property type="project" value="TreeGrafter"/>
</dbReference>
<evidence type="ECO:0000256" key="1">
    <source>
        <dbReference type="ARBA" id="ARBA00004141"/>
    </source>
</evidence>
<dbReference type="PROSITE" id="PS50850">
    <property type="entry name" value="MFS"/>
    <property type="match status" value="1"/>
</dbReference>
<feature type="transmembrane region" description="Helical" evidence="5">
    <location>
        <begin position="50"/>
        <end position="78"/>
    </location>
</feature>
<dbReference type="InterPro" id="IPR020846">
    <property type="entry name" value="MFS_dom"/>
</dbReference>
<dbReference type="EMBL" id="CAJNOQ010002015">
    <property type="protein sequence ID" value="CAF0933337.1"/>
    <property type="molecule type" value="Genomic_DNA"/>
</dbReference>
<feature type="transmembrane region" description="Helical" evidence="5">
    <location>
        <begin position="207"/>
        <end position="227"/>
    </location>
</feature>
<evidence type="ECO:0000256" key="2">
    <source>
        <dbReference type="ARBA" id="ARBA00022692"/>
    </source>
</evidence>
<feature type="transmembrane region" description="Helical" evidence="5">
    <location>
        <begin position="233"/>
        <end position="255"/>
    </location>
</feature>
<dbReference type="EMBL" id="CAJOBA010001347">
    <property type="protein sequence ID" value="CAF3590879.1"/>
    <property type="molecule type" value="Genomic_DNA"/>
</dbReference>
<feature type="transmembrane region" description="Helical" evidence="5">
    <location>
        <begin position="137"/>
        <end position="159"/>
    </location>
</feature>
<dbReference type="EMBL" id="CAJNOK010001348">
    <property type="protein sequence ID" value="CAF0807251.1"/>
    <property type="molecule type" value="Genomic_DNA"/>
</dbReference>
<evidence type="ECO:0000256" key="4">
    <source>
        <dbReference type="ARBA" id="ARBA00023136"/>
    </source>
</evidence>
<organism evidence="8 11">
    <name type="scientific">Didymodactylos carnosus</name>
    <dbReference type="NCBI Taxonomy" id="1234261"/>
    <lineage>
        <taxon>Eukaryota</taxon>
        <taxon>Metazoa</taxon>
        <taxon>Spiralia</taxon>
        <taxon>Gnathifera</taxon>
        <taxon>Rotifera</taxon>
        <taxon>Eurotatoria</taxon>
        <taxon>Bdelloidea</taxon>
        <taxon>Philodinida</taxon>
        <taxon>Philodinidae</taxon>
        <taxon>Didymodactylos</taxon>
    </lineage>
</organism>
<feature type="domain" description="Major facilitator superfamily (MFS) profile" evidence="6">
    <location>
        <begin position="52"/>
        <end position="488"/>
    </location>
</feature>
<feature type="transmembrane region" description="Helical" evidence="5">
    <location>
        <begin position="430"/>
        <end position="453"/>
    </location>
</feature>
<dbReference type="Gene3D" id="1.20.1250.20">
    <property type="entry name" value="MFS general substrate transporter like domains"/>
    <property type="match status" value="1"/>
</dbReference>
<dbReference type="OrthoDB" id="2985014at2759"/>
<keyword evidence="11" id="KW-1185">Reference proteome</keyword>
<evidence type="ECO:0000313" key="9">
    <source>
        <dbReference type="EMBL" id="CAF3590879.1"/>
    </source>
</evidence>
<protein>
    <recommendedName>
        <fullName evidence="6">Major facilitator superfamily (MFS) profile domain-containing protein</fullName>
    </recommendedName>
</protein>
<dbReference type="FunFam" id="1.20.1250.20:FF:000532">
    <property type="entry name" value="SLC (SoLute Carrier) homolog"/>
    <property type="match status" value="1"/>
</dbReference>
<sequence>MTVTHNTQDLLSPLTRLLSPTMLNEQQTQSTNNNNNSHQSLPWLYIPKRIIVALLTSFGLLLLSVVQTNFAITASFILNPKDSKDIPVDADTLSYTTSKIQWTSVEMGYLNSIFYLGYIATHIPSGYLVTKLSPTRLFVYPLLIMLILNFFLPFSISILSNQYHINYYSTAIIRLLQGFCAGCAFPASHGIVANWCPPNERGRMGGFIYTGLYAGPVLGFALGGLIAKYFGHYIIYYATGMLGLIWSLTFILLIYDSPREHPTISKAEKDHIEKSIAEVASLYEPKPVPWRAILTSLPVWAIAFAHFARGWTFYLLLTNQPAFLNAFGFSVAENGTLGSLPHIMKVLVALQSGFLADYMRLKLWWSTKTVRKIMTCTGYIVEAMCLMVVCHVHNGYIGIALLTIGVGASGLMVSGWHLNHQDLAPRYASVLAGFTAFIGTTAGIISPIIAGILTRKQDILGWTYVFTICSLVLFGAAIFYFFFAAGDLQIWATHVETQTVRLHSEKLPSVTAFEHSIQEDVPIKKQKNNSQSFMTSSYNTFNDDQNSNNIITKN</sequence>
<dbReference type="GO" id="GO:0005326">
    <property type="term" value="F:neurotransmitter transmembrane transporter activity"/>
    <property type="evidence" value="ECO:0007669"/>
    <property type="project" value="TreeGrafter"/>
</dbReference>
<dbReference type="GO" id="GO:0050803">
    <property type="term" value="P:regulation of synapse structure or activity"/>
    <property type="evidence" value="ECO:0007669"/>
    <property type="project" value="TreeGrafter"/>
</dbReference>
<evidence type="ECO:0000256" key="3">
    <source>
        <dbReference type="ARBA" id="ARBA00022989"/>
    </source>
</evidence>
<dbReference type="SUPFAM" id="SSF103473">
    <property type="entry name" value="MFS general substrate transporter"/>
    <property type="match status" value="1"/>
</dbReference>
<dbReference type="Proteomes" id="UP000681722">
    <property type="component" value="Unassembled WGS sequence"/>
</dbReference>
<keyword evidence="3 5" id="KW-1133">Transmembrane helix</keyword>
<dbReference type="EMBL" id="CAJOBC010002015">
    <property type="protein sequence ID" value="CAF3710966.1"/>
    <property type="molecule type" value="Genomic_DNA"/>
</dbReference>
<dbReference type="InterPro" id="IPR011701">
    <property type="entry name" value="MFS"/>
</dbReference>
<evidence type="ECO:0000256" key="5">
    <source>
        <dbReference type="SAM" id="Phobius"/>
    </source>
</evidence>
<dbReference type="PANTHER" id="PTHR11662:SF456">
    <property type="entry name" value="VESICULAR GLUTAMATE TRANSPORTER, ISOFORM A"/>
    <property type="match status" value="1"/>
</dbReference>
<dbReference type="GO" id="GO:0035249">
    <property type="term" value="P:synaptic transmission, glutamatergic"/>
    <property type="evidence" value="ECO:0007669"/>
    <property type="project" value="TreeGrafter"/>
</dbReference>
<dbReference type="Proteomes" id="UP000663829">
    <property type="component" value="Unassembled WGS sequence"/>
</dbReference>
<comment type="subcellular location">
    <subcellularLocation>
        <location evidence="1">Membrane</location>
        <topology evidence="1">Multi-pass membrane protein</topology>
    </subcellularLocation>
</comment>
<dbReference type="GO" id="GO:0030672">
    <property type="term" value="C:synaptic vesicle membrane"/>
    <property type="evidence" value="ECO:0007669"/>
    <property type="project" value="TreeGrafter"/>
</dbReference>
<evidence type="ECO:0000259" key="6">
    <source>
        <dbReference type="PROSITE" id="PS50850"/>
    </source>
</evidence>
<dbReference type="Proteomes" id="UP000682733">
    <property type="component" value="Unassembled WGS sequence"/>
</dbReference>
<dbReference type="GO" id="GO:0098700">
    <property type="term" value="P:neurotransmitter loading into synaptic vesicle"/>
    <property type="evidence" value="ECO:0007669"/>
    <property type="project" value="TreeGrafter"/>
</dbReference>
<gene>
    <name evidence="8" type="ORF">GPM918_LOCUS10305</name>
    <name evidence="7" type="ORF">OVA965_LOCUS4962</name>
    <name evidence="10" type="ORF">SRO942_LOCUS10306</name>
    <name evidence="9" type="ORF">TMI583_LOCUS4957</name>
</gene>
<evidence type="ECO:0000313" key="11">
    <source>
        <dbReference type="Proteomes" id="UP000663829"/>
    </source>
</evidence>
<evidence type="ECO:0000313" key="10">
    <source>
        <dbReference type="EMBL" id="CAF3710966.1"/>
    </source>
</evidence>
<dbReference type="InterPro" id="IPR036259">
    <property type="entry name" value="MFS_trans_sf"/>
</dbReference>
<keyword evidence="2 5" id="KW-0812">Transmembrane</keyword>
<accession>A0A814BZS9</accession>
<evidence type="ECO:0000313" key="7">
    <source>
        <dbReference type="EMBL" id="CAF0807251.1"/>
    </source>
</evidence>
<comment type="caution">
    <text evidence="8">The sequence shown here is derived from an EMBL/GenBank/DDBJ whole genome shotgun (WGS) entry which is preliminary data.</text>
</comment>
<feature type="transmembrane region" description="Helical" evidence="5">
    <location>
        <begin position="459"/>
        <end position="483"/>
    </location>
</feature>
<dbReference type="Proteomes" id="UP000677228">
    <property type="component" value="Unassembled WGS sequence"/>
</dbReference>
<feature type="transmembrane region" description="Helical" evidence="5">
    <location>
        <begin position="171"/>
        <end position="195"/>
    </location>
</feature>
<feature type="transmembrane region" description="Helical" evidence="5">
    <location>
        <begin position="395"/>
        <end position="418"/>
    </location>
</feature>
<name>A0A814BZS9_9BILA</name>